<protein>
    <submittedName>
        <fullName evidence="1">Uncharacterized protein</fullName>
    </submittedName>
</protein>
<accession>A0A812IDB5</accession>
<evidence type="ECO:0000313" key="2">
    <source>
        <dbReference type="Proteomes" id="UP000604046"/>
    </source>
</evidence>
<reference evidence="1" key="1">
    <citation type="submission" date="2021-02" db="EMBL/GenBank/DDBJ databases">
        <authorList>
            <person name="Dougan E. K."/>
            <person name="Rhodes N."/>
            <person name="Thang M."/>
            <person name="Chan C."/>
        </authorList>
    </citation>
    <scope>NUCLEOTIDE SEQUENCE</scope>
</reference>
<keyword evidence="2" id="KW-1185">Reference proteome</keyword>
<evidence type="ECO:0000313" key="1">
    <source>
        <dbReference type="EMBL" id="CAE7029367.1"/>
    </source>
</evidence>
<dbReference type="Proteomes" id="UP000604046">
    <property type="component" value="Unassembled WGS sequence"/>
</dbReference>
<name>A0A812IDB5_9DINO</name>
<dbReference type="AlphaFoldDB" id="A0A812IDB5"/>
<sequence>NIYGVTKKRAEERCAGRYVTPVAILRCSRFFAEDAYDTSVSQGHRSSEGSNGNVKANELLCGVRASLEDMIMSHLRALALLAEAPRTPRMVLGPLVVSATSPLLEDGAFAAGDALQRLYSTMGWKMPDRVGRIIDSRDTWRALAWQPRWSMERLARNFEDVENRELIESGCY</sequence>
<dbReference type="EMBL" id="CAJNDS010000215">
    <property type="protein sequence ID" value="CAE7029367.1"/>
    <property type="molecule type" value="Genomic_DNA"/>
</dbReference>
<comment type="caution">
    <text evidence="1">The sequence shown here is derived from an EMBL/GenBank/DDBJ whole genome shotgun (WGS) entry which is preliminary data.</text>
</comment>
<proteinExistence type="predicted"/>
<feature type="non-terminal residue" evidence="1">
    <location>
        <position position="172"/>
    </location>
</feature>
<gene>
    <name evidence="1" type="ORF">SNAT2548_LOCUS3524</name>
</gene>
<feature type="non-terminal residue" evidence="1">
    <location>
        <position position="1"/>
    </location>
</feature>
<organism evidence="1 2">
    <name type="scientific">Symbiodinium natans</name>
    <dbReference type="NCBI Taxonomy" id="878477"/>
    <lineage>
        <taxon>Eukaryota</taxon>
        <taxon>Sar</taxon>
        <taxon>Alveolata</taxon>
        <taxon>Dinophyceae</taxon>
        <taxon>Suessiales</taxon>
        <taxon>Symbiodiniaceae</taxon>
        <taxon>Symbiodinium</taxon>
    </lineage>
</organism>
<dbReference type="OrthoDB" id="202470at2759"/>